<dbReference type="SUPFAM" id="SSF53098">
    <property type="entry name" value="Ribonuclease H-like"/>
    <property type="match status" value="1"/>
</dbReference>
<dbReference type="CDD" id="cd06222">
    <property type="entry name" value="RNase_H_like"/>
    <property type="match status" value="1"/>
</dbReference>
<dbReference type="InterPro" id="IPR002156">
    <property type="entry name" value="RNaseH_domain"/>
</dbReference>
<proteinExistence type="predicted"/>
<evidence type="ECO:0000313" key="2">
    <source>
        <dbReference type="EMBL" id="WOH11862.1"/>
    </source>
</evidence>
<dbReference type="InterPro" id="IPR044730">
    <property type="entry name" value="RNase_H-like_dom_plant"/>
</dbReference>
<reference evidence="2" key="2">
    <citation type="submission" date="2022-03" db="EMBL/GenBank/DDBJ databases">
        <title>Draft title - Genomic analysis of global carrot germplasm unveils the trajectory of domestication and the origin of high carotenoid orange carrot.</title>
        <authorList>
            <person name="Iorizzo M."/>
            <person name="Ellison S."/>
            <person name="Senalik D."/>
            <person name="Macko-Podgorni A."/>
            <person name="Grzebelus D."/>
            <person name="Bostan H."/>
            <person name="Rolling W."/>
            <person name="Curaba J."/>
            <person name="Simon P."/>
        </authorList>
    </citation>
    <scope>NUCLEOTIDE SEQUENCE</scope>
    <source>
        <tissue evidence="2">Leaf</tissue>
    </source>
</reference>
<dbReference type="InterPro" id="IPR052929">
    <property type="entry name" value="RNase_H-like_EbsB-rel"/>
</dbReference>
<organism evidence="2 3">
    <name type="scientific">Daucus carota subsp. sativus</name>
    <name type="common">Carrot</name>
    <dbReference type="NCBI Taxonomy" id="79200"/>
    <lineage>
        <taxon>Eukaryota</taxon>
        <taxon>Viridiplantae</taxon>
        <taxon>Streptophyta</taxon>
        <taxon>Embryophyta</taxon>
        <taxon>Tracheophyta</taxon>
        <taxon>Spermatophyta</taxon>
        <taxon>Magnoliopsida</taxon>
        <taxon>eudicotyledons</taxon>
        <taxon>Gunneridae</taxon>
        <taxon>Pentapetalae</taxon>
        <taxon>asterids</taxon>
        <taxon>campanulids</taxon>
        <taxon>Apiales</taxon>
        <taxon>Apiaceae</taxon>
        <taxon>Apioideae</taxon>
        <taxon>Scandiceae</taxon>
        <taxon>Daucinae</taxon>
        <taxon>Daucus</taxon>
        <taxon>Daucus sect. Daucus</taxon>
    </lineage>
</organism>
<dbReference type="InterPro" id="IPR012337">
    <property type="entry name" value="RNaseH-like_sf"/>
</dbReference>
<sequence>MKRVDISTVCSWFLRGVEDDIHVLFQCCFAREVWEGSGLSNLVSTRQNDTAMTVLQRIFQAGSKEQIRMASLLCWNLWQRRNSWVWNHVNTSAFGVRSKAMSMLVEWQQAREEGKERATRQPTVARSWCKPPAGWVKINTDAACVLGTGQVGIGCIIRDEWGNFLRARSSVVQGSYHPREAEAISLKEALTWTKDWKRSKCVFECDAKILVDAVNGNQGNTYFHAIVDDCTDLLKHFDEVLVLFAHRSTNMVAHSLARVSYSMSGPTEWLHTAPDFIICMLDSDKL</sequence>
<gene>
    <name evidence="2" type="ORF">DCAR_0831358</name>
</gene>
<feature type="domain" description="RNase H type-1" evidence="1">
    <location>
        <begin position="139"/>
        <end position="258"/>
    </location>
</feature>
<dbReference type="Pfam" id="PF13456">
    <property type="entry name" value="RVT_3"/>
    <property type="match status" value="1"/>
</dbReference>
<dbReference type="GO" id="GO:0003676">
    <property type="term" value="F:nucleic acid binding"/>
    <property type="evidence" value="ECO:0007669"/>
    <property type="project" value="InterPro"/>
</dbReference>
<protein>
    <recommendedName>
        <fullName evidence="1">RNase H type-1 domain-containing protein</fullName>
    </recommendedName>
</protein>
<reference evidence="2" key="1">
    <citation type="journal article" date="2016" name="Nat. Genet.">
        <title>A high-quality carrot genome assembly provides new insights into carotenoid accumulation and asterid genome evolution.</title>
        <authorList>
            <person name="Iorizzo M."/>
            <person name="Ellison S."/>
            <person name="Senalik D."/>
            <person name="Zeng P."/>
            <person name="Satapoomin P."/>
            <person name="Huang J."/>
            <person name="Bowman M."/>
            <person name="Iovene M."/>
            <person name="Sanseverino W."/>
            <person name="Cavagnaro P."/>
            <person name="Yildiz M."/>
            <person name="Macko-Podgorni A."/>
            <person name="Moranska E."/>
            <person name="Grzebelus E."/>
            <person name="Grzebelus D."/>
            <person name="Ashrafi H."/>
            <person name="Zheng Z."/>
            <person name="Cheng S."/>
            <person name="Spooner D."/>
            <person name="Van Deynze A."/>
            <person name="Simon P."/>
        </authorList>
    </citation>
    <scope>NUCLEOTIDE SEQUENCE</scope>
    <source>
        <tissue evidence="2">Leaf</tissue>
    </source>
</reference>
<evidence type="ECO:0000313" key="3">
    <source>
        <dbReference type="Proteomes" id="UP000077755"/>
    </source>
</evidence>
<keyword evidence="3" id="KW-1185">Reference proteome</keyword>
<evidence type="ECO:0000259" key="1">
    <source>
        <dbReference type="Pfam" id="PF13456"/>
    </source>
</evidence>
<dbReference type="AlphaFoldDB" id="A0AAF0XRD3"/>
<dbReference type="PANTHER" id="PTHR47074:SF11">
    <property type="entry name" value="REVERSE TRANSCRIPTASE-LIKE PROTEIN"/>
    <property type="match status" value="1"/>
</dbReference>
<dbReference type="PANTHER" id="PTHR47074">
    <property type="entry name" value="BNAC02G40300D PROTEIN"/>
    <property type="match status" value="1"/>
</dbReference>
<dbReference type="InterPro" id="IPR036397">
    <property type="entry name" value="RNaseH_sf"/>
</dbReference>
<dbReference type="Proteomes" id="UP000077755">
    <property type="component" value="Chromosome 8"/>
</dbReference>
<accession>A0AAF0XRD3</accession>
<dbReference type="Gene3D" id="3.30.420.10">
    <property type="entry name" value="Ribonuclease H-like superfamily/Ribonuclease H"/>
    <property type="match status" value="1"/>
</dbReference>
<dbReference type="EMBL" id="CP093350">
    <property type="protein sequence ID" value="WOH11862.1"/>
    <property type="molecule type" value="Genomic_DNA"/>
</dbReference>
<dbReference type="GO" id="GO:0004523">
    <property type="term" value="F:RNA-DNA hybrid ribonuclease activity"/>
    <property type="evidence" value="ECO:0007669"/>
    <property type="project" value="InterPro"/>
</dbReference>
<name>A0AAF0XRD3_DAUCS</name>